<gene>
    <name evidence="2" type="ORF">E6W39_12175</name>
</gene>
<dbReference type="Proteomes" id="UP000319103">
    <property type="component" value="Unassembled WGS sequence"/>
</dbReference>
<evidence type="ECO:0000313" key="3">
    <source>
        <dbReference type="Proteomes" id="UP000319103"/>
    </source>
</evidence>
<proteinExistence type="predicted"/>
<feature type="compositionally biased region" description="Low complexity" evidence="1">
    <location>
        <begin position="113"/>
        <end position="183"/>
    </location>
</feature>
<dbReference type="EMBL" id="VIGB01000003">
    <property type="protein sequence ID" value="TQF02875.1"/>
    <property type="molecule type" value="Genomic_DNA"/>
</dbReference>
<reference evidence="2 3" key="1">
    <citation type="submission" date="2019-06" db="EMBL/GenBank/DDBJ databases">
        <title>Description of Kitasatospora acidophila sp. nov. isolated from pine grove soil, and reclassification of Streptomyces novaecaesareae to Kitasatospora novaeceasareae comb. nov.</title>
        <authorList>
            <person name="Kim M.J."/>
        </authorList>
    </citation>
    <scope>NUCLEOTIDE SEQUENCE [LARGE SCALE GENOMIC DNA]</scope>
    <source>
        <strain evidence="2 3">MMS16-CNU292</strain>
    </source>
</reference>
<accession>A0A540W1I7</accession>
<organism evidence="2 3">
    <name type="scientific">Kitasatospora acidiphila</name>
    <dbReference type="NCBI Taxonomy" id="2567942"/>
    <lineage>
        <taxon>Bacteria</taxon>
        <taxon>Bacillati</taxon>
        <taxon>Actinomycetota</taxon>
        <taxon>Actinomycetes</taxon>
        <taxon>Kitasatosporales</taxon>
        <taxon>Streptomycetaceae</taxon>
        <taxon>Kitasatospora</taxon>
    </lineage>
</organism>
<dbReference type="AlphaFoldDB" id="A0A540W1I7"/>
<feature type="region of interest" description="Disordered" evidence="1">
    <location>
        <begin position="74"/>
        <end position="183"/>
    </location>
</feature>
<evidence type="ECO:0000313" key="2">
    <source>
        <dbReference type="EMBL" id="TQF02875.1"/>
    </source>
</evidence>
<keyword evidence="3" id="KW-1185">Reference proteome</keyword>
<protein>
    <submittedName>
        <fullName evidence="2">Uncharacterized protein</fullName>
    </submittedName>
</protein>
<comment type="caution">
    <text evidence="2">The sequence shown here is derived from an EMBL/GenBank/DDBJ whole genome shotgun (WGS) entry which is preliminary data.</text>
</comment>
<evidence type="ECO:0000256" key="1">
    <source>
        <dbReference type="SAM" id="MobiDB-lite"/>
    </source>
</evidence>
<name>A0A540W1I7_9ACTN</name>
<dbReference type="OrthoDB" id="4350605at2"/>
<sequence length="293" mass="31814">MYSYDVTSALRHTTALRSIPAMRPSYDGEHPVAPAPTPIYDELYSEYRRLFRALPGDRSNEEELRFTGFANRPYESRAAYPPPATAESYGGSPQHQPFPAFAGQLPGAPQFVPAHQPSQAPNSQAPNSQSPQPYQPQAPSHSSHPAAPQGHQAHQSHQAQQAPQAQQPQQNQGGPAAQAQPTSGQGWVAAGYLAPAAVATPGRHRGNLFSLPRGAPDRRPAIHPAAGGAGAKAEWARRLPPVAGPTPLYRGPHTPPVYEVYFFLRFSRTRTEIEIGVPVKPNSSRSRRSMNRR</sequence>